<dbReference type="Proteomes" id="UP000694546">
    <property type="component" value="Chromosome 6"/>
</dbReference>
<dbReference type="GeneTree" id="ENSGT00900000143393"/>
<protein>
    <submittedName>
        <fullName evidence="1">Uncharacterized protein</fullName>
    </submittedName>
</protein>
<name>A0A8C5FQA5_GADMO</name>
<evidence type="ECO:0000313" key="2">
    <source>
        <dbReference type="Proteomes" id="UP000694546"/>
    </source>
</evidence>
<evidence type="ECO:0000313" key="1">
    <source>
        <dbReference type="Ensembl" id="ENSGMOP00000053372.1"/>
    </source>
</evidence>
<sequence>MGSALGLASRTLSTWPFQSMPWTIFMALSRSSSFMKVTKANVCLPNSLILCGLRPCLDRNFLRSLNLLWGHQMVP</sequence>
<accession>A0A8C5FQA5</accession>
<organism evidence="1 2">
    <name type="scientific">Gadus morhua</name>
    <name type="common">Atlantic cod</name>
    <dbReference type="NCBI Taxonomy" id="8049"/>
    <lineage>
        <taxon>Eukaryota</taxon>
        <taxon>Metazoa</taxon>
        <taxon>Chordata</taxon>
        <taxon>Craniata</taxon>
        <taxon>Vertebrata</taxon>
        <taxon>Euteleostomi</taxon>
        <taxon>Actinopterygii</taxon>
        <taxon>Neopterygii</taxon>
        <taxon>Teleostei</taxon>
        <taxon>Neoteleostei</taxon>
        <taxon>Acanthomorphata</taxon>
        <taxon>Zeiogadaria</taxon>
        <taxon>Gadariae</taxon>
        <taxon>Gadiformes</taxon>
        <taxon>Gadoidei</taxon>
        <taxon>Gadidae</taxon>
        <taxon>Gadus</taxon>
    </lineage>
</organism>
<dbReference type="OMA" id="YLGRFWI"/>
<dbReference type="AlphaFoldDB" id="A0A8C5FQA5"/>
<reference evidence="1" key="2">
    <citation type="submission" date="2025-09" db="UniProtKB">
        <authorList>
            <consortium name="Ensembl"/>
        </authorList>
    </citation>
    <scope>IDENTIFICATION</scope>
</reference>
<proteinExistence type="predicted"/>
<dbReference type="Ensembl" id="ENSGMOT00000065517.1">
    <property type="protein sequence ID" value="ENSGMOP00000053372.1"/>
    <property type="gene ID" value="ENSGMOG00000023669.1"/>
</dbReference>
<keyword evidence="2" id="KW-1185">Reference proteome</keyword>
<reference evidence="1" key="1">
    <citation type="submission" date="2025-08" db="UniProtKB">
        <authorList>
            <consortium name="Ensembl"/>
        </authorList>
    </citation>
    <scope>IDENTIFICATION</scope>
</reference>